<organism evidence="7 8">
    <name type="scientific">Leptolyngbya foveolarum</name>
    <dbReference type="NCBI Taxonomy" id="47253"/>
    <lineage>
        <taxon>Bacteria</taxon>
        <taxon>Bacillati</taxon>
        <taxon>Cyanobacteriota</taxon>
        <taxon>Cyanophyceae</taxon>
        <taxon>Leptolyngbyales</taxon>
        <taxon>Leptolyngbyaceae</taxon>
        <taxon>Leptolyngbya group</taxon>
        <taxon>Leptolyngbya</taxon>
    </lineage>
</organism>
<dbReference type="Pfam" id="PF06725">
    <property type="entry name" value="3D"/>
    <property type="match status" value="1"/>
</dbReference>
<dbReference type="SUPFAM" id="SSF50685">
    <property type="entry name" value="Barwin-like endoglucanases"/>
    <property type="match status" value="1"/>
</dbReference>
<dbReference type="SMART" id="SM00925">
    <property type="entry name" value="MltA"/>
    <property type="match status" value="1"/>
</dbReference>
<dbReference type="PIRSF" id="PIRSF019422">
    <property type="entry name" value="MltA"/>
    <property type="match status" value="1"/>
</dbReference>
<protein>
    <recommendedName>
        <fullName evidence="2">peptidoglycan lytic exotransglycosylase</fullName>
        <ecNumber evidence="2">4.2.2.n1</ecNumber>
    </recommendedName>
    <alternativeName>
        <fullName evidence="5">Murein hydrolase A</fullName>
    </alternativeName>
</protein>
<keyword evidence="4" id="KW-0961">Cell wall biogenesis/degradation</keyword>
<dbReference type="Gene3D" id="2.40.40.10">
    <property type="entry name" value="RlpA-like domain"/>
    <property type="match status" value="1"/>
</dbReference>
<evidence type="ECO:0000256" key="5">
    <source>
        <dbReference type="ARBA" id="ARBA00030918"/>
    </source>
</evidence>
<evidence type="ECO:0000256" key="3">
    <source>
        <dbReference type="ARBA" id="ARBA00023239"/>
    </source>
</evidence>
<comment type="catalytic activity">
    <reaction evidence="1">
        <text>Exolytic cleavage of the (1-&gt;4)-beta-glycosidic linkage between N-acetylmuramic acid (MurNAc) and N-acetylglucosamine (GlcNAc) residues in peptidoglycan, from either the reducing or the non-reducing ends of the peptidoglycan chains, with concomitant formation of a 1,6-anhydrobond in the MurNAc residue.</text>
        <dbReference type="EC" id="4.2.2.n1"/>
    </reaction>
</comment>
<dbReference type="PANTHER" id="PTHR30124">
    <property type="entry name" value="MEMBRANE-BOUND LYTIC MUREIN TRANSGLYCOSYLASE A"/>
    <property type="match status" value="1"/>
</dbReference>
<reference evidence="8" key="1">
    <citation type="submission" date="2018-04" db="EMBL/GenBank/DDBJ databases">
        <authorList>
            <person name="Cornet L."/>
        </authorList>
    </citation>
    <scope>NUCLEOTIDE SEQUENCE [LARGE SCALE GENOMIC DNA]</scope>
</reference>
<comment type="caution">
    <text evidence="7">The sequence shown here is derived from an EMBL/GenBank/DDBJ whole genome shotgun (WGS) entry which is preliminary data.</text>
</comment>
<dbReference type="GO" id="GO:0009254">
    <property type="term" value="P:peptidoglycan turnover"/>
    <property type="evidence" value="ECO:0007669"/>
    <property type="project" value="InterPro"/>
</dbReference>
<evidence type="ECO:0000313" key="8">
    <source>
        <dbReference type="Proteomes" id="UP000249354"/>
    </source>
</evidence>
<evidence type="ECO:0000259" key="6">
    <source>
        <dbReference type="SMART" id="SM00925"/>
    </source>
</evidence>
<evidence type="ECO:0000313" key="7">
    <source>
        <dbReference type="EMBL" id="PZO16594.1"/>
    </source>
</evidence>
<dbReference type="GO" id="GO:0008933">
    <property type="term" value="F:peptidoglycan lytic transglycosylase activity"/>
    <property type="evidence" value="ECO:0007669"/>
    <property type="project" value="TreeGrafter"/>
</dbReference>
<dbReference type="GO" id="GO:0071555">
    <property type="term" value="P:cell wall organization"/>
    <property type="evidence" value="ECO:0007669"/>
    <property type="project" value="UniProtKB-KW"/>
</dbReference>
<dbReference type="EMBL" id="QBMC01000078">
    <property type="protein sequence ID" value="PZO16594.1"/>
    <property type="molecule type" value="Genomic_DNA"/>
</dbReference>
<reference evidence="7 8" key="2">
    <citation type="submission" date="2018-06" db="EMBL/GenBank/DDBJ databases">
        <title>Metagenomic assembly of (sub)arctic Cyanobacteria and their associated microbiome from non-axenic cultures.</title>
        <authorList>
            <person name="Baurain D."/>
        </authorList>
    </citation>
    <scope>NUCLEOTIDE SEQUENCE [LARGE SCALE GENOMIC DNA]</scope>
    <source>
        <strain evidence="7">ULC129bin1</strain>
    </source>
</reference>
<dbReference type="PANTHER" id="PTHR30124:SF0">
    <property type="entry name" value="MEMBRANE-BOUND LYTIC MUREIN TRANSGLYCOSYLASE A"/>
    <property type="match status" value="1"/>
</dbReference>
<dbReference type="Pfam" id="PF03562">
    <property type="entry name" value="MltA"/>
    <property type="match status" value="1"/>
</dbReference>
<dbReference type="GO" id="GO:0019867">
    <property type="term" value="C:outer membrane"/>
    <property type="evidence" value="ECO:0007669"/>
    <property type="project" value="InterPro"/>
</dbReference>
<evidence type="ECO:0000256" key="4">
    <source>
        <dbReference type="ARBA" id="ARBA00023316"/>
    </source>
</evidence>
<dbReference type="CDD" id="cd14485">
    <property type="entry name" value="mltA_like_LT_A"/>
    <property type="match status" value="1"/>
</dbReference>
<sequence length="384" mass="41815">MPLLWSIALSLPSAYAFEPLPLRRLVCQEATQAAALIELDNQLLSESLAAGDRASLLAAIDNSLAYMETPDSVTDYENYSVSGVTHSRVQRSLIRFRTLLLESESAADLQAAIANNFTFYQSIGQDEAGTVAFTGYFEPTYTARLTQTDKYKYPLYKSPPNLETWAEPHPTRLELEGADGLQADQGPLKGLELVWLSSRLEAFLTQVQGSARLQLTDGSTLSVGYDGRTNYPYTSMGRALIDDGIISEEELTLPVLLEYFEQNPEALDRYLPRNDRFIFFRKTDGAPATGSLGFPVTAGRSIATDKSVMPPGALALINLNLPQINSAGEVETKLTSRFVLDQDTGGAIKGAGRVDIFIGTGTDAGKVAGLINSTGTLYYLLLKE</sequence>
<keyword evidence="3" id="KW-0456">Lyase</keyword>
<dbReference type="InterPro" id="IPR005300">
    <property type="entry name" value="MltA_B"/>
</dbReference>
<dbReference type="InterPro" id="IPR036908">
    <property type="entry name" value="RlpA-like_sf"/>
</dbReference>
<dbReference type="EC" id="4.2.2.n1" evidence="2"/>
<dbReference type="Gene3D" id="2.40.240.50">
    <property type="entry name" value="Barwin-like endoglucanases"/>
    <property type="match status" value="1"/>
</dbReference>
<accession>A0A2W4U907</accession>
<gene>
    <name evidence="7" type="ORF">DCF25_12235</name>
</gene>
<evidence type="ECO:0000256" key="2">
    <source>
        <dbReference type="ARBA" id="ARBA00012587"/>
    </source>
</evidence>
<dbReference type="Proteomes" id="UP000249354">
    <property type="component" value="Unassembled WGS sequence"/>
</dbReference>
<dbReference type="GO" id="GO:0009253">
    <property type="term" value="P:peptidoglycan catabolic process"/>
    <property type="evidence" value="ECO:0007669"/>
    <property type="project" value="TreeGrafter"/>
</dbReference>
<evidence type="ECO:0000256" key="1">
    <source>
        <dbReference type="ARBA" id="ARBA00001420"/>
    </source>
</evidence>
<dbReference type="CDD" id="cd14668">
    <property type="entry name" value="mlta_B"/>
    <property type="match status" value="1"/>
</dbReference>
<dbReference type="AlphaFoldDB" id="A0A2W4U907"/>
<dbReference type="InterPro" id="IPR026044">
    <property type="entry name" value="MltA"/>
</dbReference>
<proteinExistence type="predicted"/>
<name>A0A2W4U907_9CYAN</name>
<feature type="domain" description="Lytic transglycosylase MltA" evidence="6">
    <location>
        <begin position="140"/>
        <end position="281"/>
    </location>
</feature>
<dbReference type="GO" id="GO:0004553">
    <property type="term" value="F:hydrolase activity, hydrolyzing O-glycosyl compounds"/>
    <property type="evidence" value="ECO:0007669"/>
    <property type="project" value="InterPro"/>
</dbReference>
<dbReference type="InterPro" id="IPR010611">
    <property type="entry name" value="3D_dom"/>
</dbReference>